<evidence type="ECO:0000313" key="8">
    <source>
        <dbReference type="Proteomes" id="UP000253687"/>
    </source>
</evidence>
<reference evidence="7 8" key="1">
    <citation type="submission" date="2018-07" db="EMBL/GenBank/DDBJ databases">
        <title>Whole Genome Sequence Analysis of Avian Pathogenic E. coli - An Australian Perspective.</title>
        <authorList>
            <person name="Cummins M.L."/>
            <person name="Reid C.J."/>
            <person name="Roy Chowdhury P."/>
            <person name="Bushell R."/>
            <person name="Esbert N."/>
            <person name="Tivendale K.A."/>
            <person name="Noormohammadi A.H."/>
            <person name="Islam S."/>
            <person name="Marenda M.S."/>
            <person name="Browning G.F."/>
            <person name="Markham P.F."/>
            <person name="Djordjevic S.P."/>
        </authorList>
    </citation>
    <scope>NUCLEOTIDE SEQUENCE [LARGE SCALE GENOMIC DNA]</scope>
    <source>
        <strain evidence="7 8">AVC211</strain>
    </source>
</reference>
<dbReference type="GO" id="GO:0005886">
    <property type="term" value="C:plasma membrane"/>
    <property type="evidence" value="ECO:0007669"/>
    <property type="project" value="UniProtKB-SubCell"/>
</dbReference>
<dbReference type="AlphaFoldDB" id="A0A2S7G794"/>
<protein>
    <recommendedName>
        <fullName evidence="6">Putative O-antigen transporter</fullName>
    </recommendedName>
</protein>
<dbReference type="InterPro" id="IPR050833">
    <property type="entry name" value="Poly_Biosynth_Transport"/>
</dbReference>
<keyword evidence="5" id="KW-0472">Membrane</keyword>
<keyword evidence="4" id="KW-1133">Transmembrane helix</keyword>
<keyword evidence="2" id="KW-1003">Cell membrane</keyword>
<evidence type="ECO:0000256" key="5">
    <source>
        <dbReference type="ARBA" id="ARBA00023136"/>
    </source>
</evidence>
<proteinExistence type="predicted"/>
<evidence type="ECO:0000256" key="3">
    <source>
        <dbReference type="ARBA" id="ARBA00022692"/>
    </source>
</evidence>
<evidence type="ECO:0000256" key="6">
    <source>
        <dbReference type="ARBA" id="ARBA00049738"/>
    </source>
</evidence>
<comment type="subcellular location">
    <subcellularLocation>
        <location evidence="1">Cell membrane</location>
        <topology evidence="1">Multi-pass membrane protein</topology>
    </subcellularLocation>
</comment>
<dbReference type="RefSeq" id="WP_039023534.1">
    <property type="nucleotide sequence ID" value="NZ_CP048821.1"/>
</dbReference>
<accession>A0A2S7G794</accession>
<comment type="caution">
    <text evidence="7">The sequence shown here is derived from an EMBL/GenBank/DDBJ whole genome shotgun (WGS) entry which is preliminary data.</text>
</comment>
<dbReference type="PANTHER" id="PTHR30250">
    <property type="entry name" value="PST FAMILY PREDICTED COLANIC ACID TRANSPORTER"/>
    <property type="match status" value="1"/>
</dbReference>
<keyword evidence="3" id="KW-0812">Transmembrane</keyword>
<dbReference type="EMBL" id="QOGZ01000004">
    <property type="protein sequence ID" value="RDA41773.1"/>
    <property type="molecule type" value="Genomic_DNA"/>
</dbReference>
<evidence type="ECO:0000256" key="1">
    <source>
        <dbReference type="ARBA" id="ARBA00004651"/>
    </source>
</evidence>
<name>A0A2S7G794_ECOLX</name>
<evidence type="ECO:0000256" key="4">
    <source>
        <dbReference type="ARBA" id="ARBA00022989"/>
    </source>
</evidence>
<evidence type="ECO:0000256" key="2">
    <source>
        <dbReference type="ARBA" id="ARBA00022475"/>
    </source>
</evidence>
<evidence type="ECO:0000313" key="7">
    <source>
        <dbReference type="EMBL" id="RDA41773.1"/>
    </source>
</evidence>
<gene>
    <name evidence="7" type="ORF">DTL43_04975</name>
</gene>
<sequence length="471" mass="54443">MRQHRKLVSYAVIITFLFIPIQVILSLIFNYYLAKNVALDVLNAWYMFFALISLFSLLEFSYPILAINFFNSYQGNCKGALSFFIKKSLGVVIPLQIIFVVIYSLFVNPLFIYFGMGLVVRSISNIINACVYAKQNIIIDKVYRFLYAIIMPTAFLFLFYHSDKNIDLYDLTLVWFLSSLFCLIYSLSFLLLKHKKSVNRSEKPFHLPFKYNLKLFFTVFPAIFIYTLSIYYLKIFGSESSSSSTIIYGFFLQIFNVYNLIIILVASYLMPTLSKRFHDGVDVIPLTLKLLDISVLISVISTSFVALLGIPVAEYILKGKIDVISYYYIVAIIIIFYIETCQVILTSIGTAIGIYDFHRQSIISAVMVLILSCFLIPHYNAEGLMYSIIISQFFTCFIYNPKRVINKIGLDKVNYIKRLMVHFLFMLTLIFMGLYFQNDDILPRVVILSFITLIGVCFLYPNVKKIIVDFL</sequence>
<organism evidence="7 8">
    <name type="scientific">Escherichia coli</name>
    <dbReference type="NCBI Taxonomy" id="562"/>
    <lineage>
        <taxon>Bacteria</taxon>
        <taxon>Pseudomonadati</taxon>
        <taxon>Pseudomonadota</taxon>
        <taxon>Gammaproteobacteria</taxon>
        <taxon>Enterobacterales</taxon>
        <taxon>Enterobacteriaceae</taxon>
        <taxon>Escherichia</taxon>
    </lineage>
</organism>
<dbReference type="PANTHER" id="PTHR30250:SF11">
    <property type="entry name" value="O-ANTIGEN TRANSPORTER-RELATED"/>
    <property type="match status" value="1"/>
</dbReference>
<dbReference type="Proteomes" id="UP000253687">
    <property type="component" value="Unassembled WGS sequence"/>
</dbReference>